<evidence type="ECO:0000256" key="4">
    <source>
        <dbReference type="ARBA" id="ARBA00022692"/>
    </source>
</evidence>
<sequence>MENNIYNVKNKKFHCKPSEREKALIIICVAILFITYIFVRGYMITETDLKVNFAEKFLGPSAEHIFGTDAVGRDMYIRTVKGLCTSILVGVVASVASVFISLIFSVLLTVFGGKMDTFVNWLIDVSLSIPHMVFLIVVSVAFGRGFKGIIVGIALTHWTSLTRVIRAEILEIKQENYIKISKAMGKSNFYIAFNHVIPKVMPQILVGTILLFPHAILHEAGITFLGFGFNPSTPAIGIILAESMKYLIYGHWHLAIFPGIALVAIVVCINFFGESLKNLICPYAYHR</sequence>
<keyword evidence="4 7" id="KW-0812">Transmembrane</keyword>
<dbReference type="STRING" id="573058.SAMN00017477_1431"/>
<evidence type="ECO:0000259" key="8">
    <source>
        <dbReference type="PROSITE" id="PS50928"/>
    </source>
</evidence>
<feature type="transmembrane region" description="Helical" evidence="7">
    <location>
        <begin position="87"/>
        <end position="111"/>
    </location>
</feature>
<keyword evidence="2 7" id="KW-0813">Transport</keyword>
<dbReference type="CDD" id="cd06261">
    <property type="entry name" value="TM_PBP2"/>
    <property type="match status" value="1"/>
</dbReference>
<dbReference type="GO" id="GO:0005886">
    <property type="term" value="C:plasma membrane"/>
    <property type="evidence" value="ECO:0007669"/>
    <property type="project" value="UniProtKB-SubCell"/>
</dbReference>
<proteinExistence type="inferred from homology"/>
<dbReference type="GO" id="GO:0055085">
    <property type="term" value="P:transmembrane transport"/>
    <property type="evidence" value="ECO:0007669"/>
    <property type="project" value="InterPro"/>
</dbReference>
<dbReference type="PROSITE" id="PS50928">
    <property type="entry name" value="ABC_TM1"/>
    <property type="match status" value="1"/>
</dbReference>
<feature type="transmembrane region" description="Helical" evidence="7">
    <location>
        <begin position="21"/>
        <end position="39"/>
    </location>
</feature>
<keyword evidence="10" id="KW-1185">Reference proteome</keyword>
<dbReference type="Pfam" id="PF00528">
    <property type="entry name" value="BPD_transp_1"/>
    <property type="match status" value="1"/>
</dbReference>
<dbReference type="InterPro" id="IPR035906">
    <property type="entry name" value="MetI-like_sf"/>
</dbReference>
<dbReference type="AlphaFoldDB" id="A0A1W1V5L9"/>
<evidence type="ECO:0000313" key="10">
    <source>
        <dbReference type="Proteomes" id="UP000192368"/>
    </source>
</evidence>
<dbReference type="PANTHER" id="PTHR43386:SF23">
    <property type="entry name" value="ABC TRANSPORTER"/>
    <property type="match status" value="1"/>
</dbReference>
<keyword evidence="6 7" id="KW-0472">Membrane</keyword>
<keyword evidence="5 7" id="KW-1133">Transmembrane helix</keyword>
<feature type="transmembrane region" description="Helical" evidence="7">
    <location>
        <begin position="148"/>
        <end position="165"/>
    </location>
</feature>
<protein>
    <submittedName>
        <fullName evidence="9">Peptide/nickel transport system permease protein</fullName>
    </submittedName>
</protein>
<evidence type="ECO:0000256" key="1">
    <source>
        <dbReference type="ARBA" id="ARBA00004651"/>
    </source>
</evidence>
<dbReference type="EMBL" id="FWWR01000009">
    <property type="protein sequence ID" value="SMB88606.1"/>
    <property type="molecule type" value="Genomic_DNA"/>
</dbReference>
<evidence type="ECO:0000256" key="2">
    <source>
        <dbReference type="ARBA" id="ARBA00022448"/>
    </source>
</evidence>
<dbReference type="PANTHER" id="PTHR43386">
    <property type="entry name" value="OLIGOPEPTIDE TRANSPORT SYSTEM PERMEASE PROTEIN APPC"/>
    <property type="match status" value="1"/>
</dbReference>
<evidence type="ECO:0000313" key="9">
    <source>
        <dbReference type="EMBL" id="SMB88606.1"/>
    </source>
</evidence>
<feature type="transmembrane region" description="Helical" evidence="7">
    <location>
        <begin position="249"/>
        <end position="272"/>
    </location>
</feature>
<dbReference type="Gene3D" id="1.10.3720.10">
    <property type="entry name" value="MetI-like"/>
    <property type="match status" value="1"/>
</dbReference>
<gene>
    <name evidence="9" type="ORF">SAMN00017477_1431</name>
</gene>
<reference evidence="10" key="1">
    <citation type="submission" date="2017-04" db="EMBL/GenBank/DDBJ databases">
        <authorList>
            <person name="Varghese N."/>
            <person name="Submissions S."/>
        </authorList>
    </citation>
    <scope>NUCLEOTIDE SEQUENCE [LARGE SCALE GENOMIC DNA]</scope>
    <source>
        <strain evidence="10">DSM 20463</strain>
    </source>
</reference>
<dbReference type="RefSeq" id="WP_234989786.1">
    <property type="nucleotide sequence ID" value="NZ_FWWR01000009.1"/>
</dbReference>
<dbReference type="Proteomes" id="UP000192368">
    <property type="component" value="Unassembled WGS sequence"/>
</dbReference>
<dbReference type="InterPro" id="IPR050366">
    <property type="entry name" value="BP-dependent_transpt_permease"/>
</dbReference>
<accession>A0A1W1V5L9</accession>
<dbReference type="InterPro" id="IPR000515">
    <property type="entry name" value="MetI-like"/>
</dbReference>
<organism evidence="9 10">
    <name type="scientific">Peptoniphilus asaccharolyticus DSM 20463</name>
    <dbReference type="NCBI Taxonomy" id="573058"/>
    <lineage>
        <taxon>Bacteria</taxon>
        <taxon>Bacillati</taxon>
        <taxon>Bacillota</taxon>
        <taxon>Tissierellia</taxon>
        <taxon>Tissierellales</taxon>
        <taxon>Peptoniphilaceae</taxon>
        <taxon>Peptoniphilus</taxon>
    </lineage>
</organism>
<keyword evidence="3" id="KW-1003">Cell membrane</keyword>
<feature type="transmembrane region" description="Helical" evidence="7">
    <location>
        <begin position="118"/>
        <end position="142"/>
    </location>
</feature>
<evidence type="ECO:0000256" key="5">
    <source>
        <dbReference type="ARBA" id="ARBA00022989"/>
    </source>
</evidence>
<dbReference type="SUPFAM" id="SSF161098">
    <property type="entry name" value="MetI-like"/>
    <property type="match status" value="1"/>
</dbReference>
<comment type="subcellular location">
    <subcellularLocation>
        <location evidence="1 7">Cell membrane</location>
        <topology evidence="1 7">Multi-pass membrane protein</topology>
    </subcellularLocation>
</comment>
<name>A0A1W1V5L9_PEPAS</name>
<comment type="similarity">
    <text evidence="7">Belongs to the binding-protein-dependent transport system permease family.</text>
</comment>
<evidence type="ECO:0000256" key="3">
    <source>
        <dbReference type="ARBA" id="ARBA00022475"/>
    </source>
</evidence>
<feature type="domain" description="ABC transmembrane type-1" evidence="8">
    <location>
        <begin position="83"/>
        <end position="273"/>
    </location>
</feature>
<evidence type="ECO:0000256" key="6">
    <source>
        <dbReference type="ARBA" id="ARBA00023136"/>
    </source>
</evidence>
<evidence type="ECO:0000256" key="7">
    <source>
        <dbReference type="RuleBase" id="RU363032"/>
    </source>
</evidence>